<accession>A0A2R5G8C4</accession>
<evidence type="ECO:0000256" key="4">
    <source>
        <dbReference type="ARBA" id="ARBA00022729"/>
    </source>
</evidence>
<dbReference type="InterPro" id="IPR056858">
    <property type="entry name" value="VSR_TRX"/>
</dbReference>
<gene>
    <name evidence="15" type="ORF">FCC1311_030172</name>
</gene>
<evidence type="ECO:0000256" key="11">
    <source>
        <dbReference type="SAM" id="Phobius"/>
    </source>
</evidence>
<dbReference type="PANTHER" id="PTHR22702:SF1">
    <property type="entry name" value="PROTEASE-ASSOCIATED DOMAIN-CONTAINING PROTEIN 1"/>
    <property type="match status" value="1"/>
</dbReference>
<comment type="caution">
    <text evidence="15">The sequence shown here is derived from an EMBL/GenBank/DDBJ whole genome shotgun (WGS) entry which is preliminary data.</text>
</comment>
<sequence>MYTMRLTLAMAAVVALLVPSARAELDADGSSSTNLNLVGPNALKQKLYQVNNDASIFHRDALFGTPSKQNIIGDIEYVTNTADSDGCDENYQVNAANSNDRSVSRIFMVDRGTCTFTTKARIAQSKGANGLIVVNNNCLNSRRANWGSQWAANCDGPADDALPYMAYDNSGDDVTIPAFLIPKYDGQLIKDCLEQAANGGSGGKLGSICSSNNKVLVNMELSVPALNEVSWEMWQTADNLVAQLSTVAIVDKAFKKFRSDKYEFRPRYLLFPDESFGCDGGLCPDLCRTSSSGKGYCSLPVNMRSRAQNGADLVRENIRQKCIWDVHADSSIWWSFMSSFEALGCSLEASGSADSLEACSKRAAKSVSGFDESKVQSCQTTDSHWESLVQEDTKRIRDESIFTTQLAVNGVREDFSHTPRFITWLLCESFDPSNRPKICACAIDVVDSDTFRHCITAKCATESGDNTYFCVETNECVKDAIECRSRTHDTVEEVKKTAEEKSGMSGAKIFFIVIFVTGSVGAAAFVYQKRQRRQMQEEVRDILSEYMPLEELNSFSGGHNSNGFSRAPTDDTVGVI</sequence>
<dbReference type="OrthoDB" id="10045365at2759"/>
<keyword evidence="6" id="KW-0106">Calcium</keyword>
<keyword evidence="15" id="KW-0675">Receptor</keyword>
<evidence type="ECO:0000313" key="16">
    <source>
        <dbReference type="Proteomes" id="UP000241890"/>
    </source>
</evidence>
<keyword evidence="5" id="KW-0677">Repeat</keyword>
<name>A0A2R5G8C4_9STRA</name>
<keyword evidence="3 11" id="KW-0812">Transmembrane</keyword>
<keyword evidence="9" id="KW-0325">Glycoprotein</keyword>
<keyword evidence="16" id="KW-1185">Reference proteome</keyword>
<dbReference type="PANTHER" id="PTHR22702">
    <property type="entry name" value="PROTEASE-ASSOCIATED DOMAIN-CONTAINING PROTEIN"/>
    <property type="match status" value="1"/>
</dbReference>
<keyword evidence="4 12" id="KW-0732">Signal</keyword>
<evidence type="ECO:0000256" key="7">
    <source>
        <dbReference type="ARBA" id="ARBA00022989"/>
    </source>
</evidence>
<evidence type="ECO:0000256" key="8">
    <source>
        <dbReference type="ARBA" id="ARBA00023136"/>
    </source>
</evidence>
<evidence type="ECO:0000256" key="1">
    <source>
        <dbReference type="ARBA" id="ARBA00004479"/>
    </source>
</evidence>
<evidence type="ECO:0000259" key="14">
    <source>
        <dbReference type="Pfam" id="PF25011"/>
    </source>
</evidence>
<feature type="transmembrane region" description="Helical" evidence="11">
    <location>
        <begin position="509"/>
        <end position="527"/>
    </location>
</feature>
<evidence type="ECO:0000259" key="13">
    <source>
        <dbReference type="Pfam" id="PF02225"/>
    </source>
</evidence>
<proteinExistence type="predicted"/>
<dbReference type="Pfam" id="PF02225">
    <property type="entry name" value="PA"/>
    <property type="match status" value="1"/>
</dbReference>
<keyword evidence="7 11" id="KW-1133">Transmembrane helix</keyword>
<evidence type="ECO:0000256" key="9">
    <source>
        <dbReference type="ARBA" id="ARBA00023180"/>
    </source>
</evidence>
<dbReference type="Pfam" id="PF25011">
    <property type="entry name" value="VSR_TRX"/>
    <property type="match status" value="1"/>
</dbReference>
<dbReference type="Proteomes" id="UP000241890">
    <property type="component" value="Unassembled WGS sequence"/>
</dbReference>
<dbReference type="GO" id="GO:0012505">
    <property type="term" value="C:endomembrane system"/>
    <property type="evidence" value="ECO:0007669"/>
    <property type="project" value="UniProtKB-SubCell"/>
</dbReference>
<keyword evidence="8 11" id="KW-0472">Membrane</keyword>
<dbReference type="InterPro" id="IPR003137">
    <property type="entry name" value="PA_domain"/>
</dbReference>
<keyword evidence="2" id="KW-0245">EGF-like domain</keyword>
<feature type="chain" id="PRO_5015313780" evidence="12">
    <location>
        <begin position="24"/>
        <end position="576"/>
    </location>
</feature>
<dbReference type="EMBL" id="BEYU01000024">
    <property type="protein sequence ID" value="GBG26795.1"/>
    <property type="molecule type" value="Genomic_DNA"/>
</dbReference>
<evidence type="ECO:0000256" key="5">
    <source>
        <dbReference type="ARBA" id="ARBA00022737"/>
    </source>
</evidence>
<organism evidence="15 16">
    <name type="scientific">Hondaea fermentalgiana</name>
    <dbReference type="NCBI Taxonomy" id="2315210"/>
    <lineage>
        <taxon>Eukaryota</taxon>
        <taxon>Sar</taxon>
        <taxon>Stramenopiles</taxon>
        <taxon>Bigyra</taxon>
        <taxon>Labyrinthulomycetes</taxon>
        <taxon>Thraustochytrida</taxon>
        <taxon>Thraustochytriidae</taxon>
        <taxon>Hondaea</taxon>
    </lineage>
</organism>
<evidence type="ECO:0000256" key="10">
    <source>
        <dbReference type="ARBA" id="ARBA00037847"/>
    </source>
</evidence>
<comment type="subcellular location">
    <subcellularLocation>
        <location evidence="10">Endomembrane system</location>
        <topology evidence="10">Single-pass membrane protein</topology>
    </subcellularLocation>
    <subcellularLocation>
        <location evidence="1">Membrane</location>
        <topology evidence="1">Single-pass type I membrane protein</topology>
    </subcellularLocation>
</comment>
<feature type="signal peptide" evidence="12">
    <location>
        <begin position="1"/>
        <end position="23"/>
    </location>
</feature>
<dbReference type="SUPFAM" id="SSF52025">
    <property type="entry name" value="PA domain"/>
    <property type="match status" value="1"/>
</dbReference>
<dbReference type="InParanoid" id="A0A2R5G8C4"/>
<evidence type="ECO:0000256" key="2">
    <source>
        <dbReference type="ARBA" id="ARBA00022536"/>
    </source>
</evidence>
<evidence type="ECO:0000313" key="15">
    <source>
        <dbReference type="EMBL" id="GBG26795.1"/>
    </source>
</evidence>
<feature type="domain" description="PA" evidence="13">
    <location>
        <begin position="80"/>
        <end position="188"/>
    </location>
</feature>
<dbReference type="Gene3D" id="3.50.30.30">
    <property type="match status" value="1"/>
</dbReference>
<reference evidence="15 16" key="1">
    <citation type="submission" date="2017-12" db="EMBL/GenBank/DDBJ databases">
        <title>Sequencing, de novo assembly and annotation of complete genome of a new Thraustochytrid species, strain FCC1311.</title>
        <authorList>
            <person name="Sedici K."/>
            <person name="Godart F."/>
            <person name="Aiese Cigliano R."/>
            <person name="Sanseverino W."/>
            <person name="Barakat M."/>
            <person name="Ortet P."/>
            <person name="Marechal E."/>
            <person name="Cagnac O."/>
            <person name="Amato A."/>
        </authorList>
    </citation>
    <scope>NUCLEOTIDE SEQUENCE [LARGE SCALE GENOMIC DNA]</scope>
</reference>
<evidence type="ECO:0000256" key="12">
    <source>
        <dbReference type="SAM" id="SignalP"/>
    </source>
</evidence>
<evidence type="ECO:0000256" key="6">
    <source>
        <dbReference type="ARBA" id="ARBA00022837"/>
    </source>
</evidence>
<evidence type="ECO:0000256" key="3">
    <source>
        <dbReference type="ARBA" id="ARBA00022692"/>
    </source>
</evidence>
<protein>
    <submittedName>
        <fullName evidence="15">Vacuolar-sorting receptor 5</fullName>
    </submittedName>
</protein>
<dbReference type="AlphaFoldDB" id="A0A2R5G8C4"/>
<dbReference type="GO" id="GO:0016020">
    <property type="term" value="C:membrane"/>
    <property type="evidence" value="ECO:0007669"/>
    <property type="project" value="UniProtKB-SubCell"/>
</dbReference>
<dbReference type="InterPro" id="IPR046450">
    <property type="entry name" value="PA_dom_sf"/>
</dbReference>
<feature type="domain" description="Vacuolar sorting receptor thioredoxin-like" evidence="14">
    <location>
        <begin position="229"/>
        <end position="383"/>
    </location>
</feature>